<dbReference type="PANTHER" id="PTHR13518">
    <property type="entry name" value="PUTATIVE TREBLE-CLEF ZINC-FINGER C2ORF42 FAMILY MEMBER"/>
    <property type="match status" value="1"/>
</dbReference>
<accession>A0AAV6VT46</accession>
<dbReference type="Pfam" id="PF14952">
    <property type="entry name" value="zf-tcix"/>
    <property type="match status" value="1"/>
</dbReference>
<evidence type="ECO:0000313" key="3">
    <source>
        <dbReference type="Proteomes" id="UP000827092"/>
    </source>
</evidence>
<dbReference type="AlphaFoldDB" id="A0AAV6VT46"/>
<keyword evidence="3" id="KW-1185">Reference proteome</keyword>
<evidence type="ECO:0000259" key="1">
    <source>
        <dbReference type="Pfam" id="PF14952"/>
    </source>
</evidence>
<reference evidence="2 3" key="1">
    <citation type="journal article" date="2022" name="Nat. Ecol. Evol.">
        <title>A masculinizing supergene underlies an exaggerated male reproductive morph in a spider.</title>
        <authorList>
            <person name="Hendrickx F."/>
            <person name="De Corte Z."/>
            <person name="Sonet G."/>
            <person name="Van Belleghem S.M."/>
            <person name="Kostlbacher S."/>
            <person name="Vangestel C."/>
        </authorList>
    </citation>
    <scope>NUCLEOTIDE SEQUENCE [LARGE SCALE GENOMIC DNA]</scope>
    <source>
        <strain evidence="2">W744_W776</strain>
    </source>
</reference>
<feature type="domain" description="Putative treble-clef zinc-finger" evidence="1">
    <location>
        <begin position="11"/>
        <end position="51"/>
    </location>
</feature>
<evidence type="ECO:0000313" key="2">
    <source>
        <dbReference type="EMBL" id="KAG8198656.1"/>
    </source>
</evidence>
<proteinExistence type="predicted"/>
<dbReference type="Proteomes" id="UP000827092">
    <property type="component" value="Unassembled WGS sequence"/>
</dbReference>
<dbReference type="EMBL" id="JAFNEN010000037">
    <property type="protein sequence ID" value="KAG8198656.1"/>
    <property type="molecule type" value="Genomic_DNA"/>
</dbReference>
<dbReference type="GO" id="GO:0005634">
    <property type="term" value="C:nucleus"/>
    <property type="evidence" value="ECO:0007669"/>
    <property type="project" value="TreeGrafter"/>
</dbReference>
<comment type="caution">
    <text evidence="2">The sequence shown here is derived from an EMBL/GenBank/DDBJ whole genome shotgun (WGS) entry which is preliminary data.</text>
</comment>
<dbReference type="PANTHER" id="PTHR13518:SF1">
    <property type="entry name" value="C2ORF42 HOMOLOG"/>
    <property type="match status" value="1"/>
</dbReference>
<organism evidence="2 3">
    <name type="scientific">Oedothorax gibbosus</name>
    <dbReference type="NCBI Taxonomy" id="931172"/>
    <lineage>
        <taxon>Eukaryota</taxon>
        <taxon>Metazoa</taxon>
        <taxon>Ecdysozoa</taxon>
        <taxon>Arthropoda</taxon>
        <taxon>Chelicerata</taxon>
        <taxon>Arachnida</taxon>
        <taxon>Araneae</taxon>
        <taxon>Araneomorphae</taxon>
        <taxon>Entelegynae</taxon>
        <taxon>Araneoidea</taxon>
        <taxon>Linyphiidae</taxon>
        <taxon>Erigoninae</taxon>
        <taxon>Oedothorax</taxon>
    </lineage>
</organism>
<gene>
    <name evidence="2" type="ORF">JTE90_015488</name>
</gene>
<dbReference type="InterPro" id="IPR029269">
    <property type="entry name" value="Zf-tcix"/>
</dbReference>
<protein>
    <recommendedName>
        <fullName evidence="1">Putative treble-clef zinc-finger domain-containing protein</fullName>
    </recommendedName>
</protein>
<sequence length="565" mass="64113">MTDKSKNLFEDLGKATLRGVRKCPKCGTFNGTRGLSCKNKECRLVFKMGKEKKKPEPEIDAVKIICPIPLQIYSVKLLDFNEDNRCFVLLPVIEGIEALQDEAEVREIKRSAATCYATGCLKPMEAGTLSLNFNPCSHTHFVVMCTLAAEPLILKKIVLKAMPILEELKEQIYALVSKPEEQLVQRVTKNTLVVKCLADDVHPLGYLHFSIFEPSKNSKKFRILCGCQSQLTKPVVPREKQMCLHLYMCICAFASDTKLLEEYRPLIQFVLATKSPGPMEYLLGMPQFDSDITDLKDFFIEDISPAKRKKVSPISKNTELLLKKNSLLKSVKKGNVLFENKTLVPPEETTTSISFEQWLASVTERINQTMHYQFSGHPEPLVFQVPQVFFDILHKRLSIGAKKKRLPNSVIGFSSKDSLPMGVFSKYTWQFTNILHVKRIFDTIEVPLEVTKSFIENRDGTFVPFSPLKEEEDLAQNFRKTLNNLLIKPLELKTFLKVGNMSLDQKEPTPFIVEWVPDILPKTCVGQLTIKFEYGHQRNGIIEHRTVPVAATTSESSNAQILHQA</sequence>
<name>A0AAV6VT46_9ARAC</name>
<dbReference type="InterPro" id="IPR026049">
    <property type="entry name" value="C2orf42"/>
</dbReference>